<dbReference type="GO" id="GO:0004721">
    <property type="term" value="F:phosphoprotein phosphatase activity"/>
    <property type="evidence" value="ECO:0007669"/>
    <property type="project" value="TreeGrafter"/>
</dbReference>
<dbReference type="FunFam" id="3.30.565.10:FF:000006">
    <property type="entry name" value="Sensor histidine kinase WalK"/>
    <property type="match status" value="1"/>
</dbReference>
<dbReference type="PANTHER" id="PTHR45453">
    <property type="entry name" value="PHOSPHATE REGULON SENSOR PROTEIN PHOR"/>
    <property type="match status" value="1"/>
</dbReference>
<reference evidence="13 15" key="1">
    <citation type="submission" date="2015-09" db="EMBL/GenBank/DDBJ databases">
        <authorList>
            <person name="Rodrigo-Torres L."/>
            <person name="Arahal D.R."/>
        </authorList>
    </citation>
    <scope>NUCLEOTIDE SEQUENCE [LARGE SCALE GENOMIC DNA]</scope>
    <source>
        <strain evidence="13 15">CECT 5118</strain>
    </source>
</reference>
<feature type="domain" description="Histidine kinase" evidence="12">
    <location>
        <begin position="126"/>
        <end position="351"/>
    </location>
</feature>
<dbReference type="OrthoDB" id="9813151at2"/>
<dbReference type="FunFam" id="1.10.287.130:FF:000008">
    <property type="entry name" value="Two-component sensor histidine kinase"/>
    <property type="match status" value="1"/>
</dbReference>
<dbReference type="SMART" id="SM00388">
    <property type="entry name" value="HisKA"/>
    <property type="match status" value="1"/>
</dbReference>
<evidence type="ECO:0000256" key="8">
    <source>
        <dbReference type="ARBA" id="ARBA00022777"/>
    </source>
</evidence>
<dbReference type="Proteomes" id="UP000051086">
    <property type="component" value="Unassembled WGS sequence"/>
</dbReference>
<name>A0A0P1FCP5_9RHOB</name>
<keyword evidence="7" id="KW-0547">Nucleotide-binding</keyword>
<reference evidence="14 16" key="2">
    <citation type="submission" date="2015-09" db="EMBL/GenBank/DDBJ databases">
        <authorList>
            <consortium name="Swine Surveillance"/>
        </authorList>
    </citation>
    <scope>NUCLEOTIDE SEQUENCE [LARGE SCALE GENOMIC DNA]</scope>
    <source>
        <strain evidence="14 16">5120</strain>
    </source>
</reference>
<dbReference type="Proteomes" id="UP000051887">
    <property type="component" value="Unassembled WGS sequence"/>
</dbReference>
<keyword evidence="11" id="KW-0472">Membrane</keyword>
<dbReference type="PANTHER" id="PTHR45453:SF1">
    <property type="entry name" value="PHOSPHATE REGULON SENSOR PROTEIN PHOR"/>
    <property type="match status" value="1"/>
</dbReference>
<evidence type="ECO:0000256" key="10">
    <source>
        <dbReference type="ARBA" id="ARBA00023012"/>
    </source>
</evidence>
<dbReference type="GO" id="GO:0016036">
    <property type="term" value="P:cellular response to phosphate starvation"/>
    <property type="evidence" value="ECO:0007669"/>
    <property type="project" value="TreeGrafter"/>
</dbReference>
<evidence type="ECO:0000256" key="9">
    <source>
        <dbReference type="ARBA" id="ARBA00022840"/>
    </source>
</evidence>
<protein>
    <recommendedName>
        <fullName evidence="3">histidine kinase</fullName>
        <ecNumber evidence="3">2.7.13.3</ecNumber>
    </recommendedName>
</protein>
<dbReference type="SUPFAM" id="SSF47384">
    <property type="entry name" value="Homodimeric domain of signal transducing histidine kinase"/>
    <property type="match status" value="1"/>
</dbReference>
<dbReference type="GO" id="GO:0005524">
    <property type="term" value="F:ATP binding"/>
    <property type="evidence" value="ECO:0007669"/>
    <property type="project" value="UniProtKB-KW"/>
</dbReference>
<accession>A0A0P1FCP5</accession>
<keyword evidence="10" id="KW-0902">Two-component regulatory system</keyword>
<evidence type="ECO:0000313" key="13">
    <source>
        <dbReference type="EMBL" id="CUH65861.1"/>
    </source>
</evidence>
<dbReference type="Gene3D" id="1.10.287.130">
    <property type="match status" value="1"/>
</dbReference>
<evidence type="ECO:0000256" key="1">
    <source>
        <dbReference type="ARBA" id="ARBA00000085"/>
    </source>
</evidence>
<dbReference type="PROSITE" id="PS50109">
    <property type="entry name" value="HIS_KIN"/>
    <property type="match status" value="1"/>
</dbReference>
<sequence length="351" mass="38376">MSQDPQFSAAHALLSAVPQPALLVTGSERIIGANAKAEALLGGGLSGRHLITVIRQPSVLEAIERCDLNRSTQEARYLGRDVQNELTYKVNCGYVDLRDVQGVLVSFEDISQAEAIGQMRRDFVANVSHELRTPLTALIGFIETLQGPAAEDAKARDRFLSIMGDEASRMNRLVSDLLSLSQVEAEARLRPSQNVDLGHLLAETVEGLSPVADAANVTVDWHLPDQPVTMPGDSDQLRQIFTNLIENAIKYGGRDNTVTLQLSESPRDPVLRQAGVRVDVIDRGPGIEAVHLPRLTERFYRIDSHRSREMGGTGLGLAIVKHIVNRHRGRFKIQSTPGEGSTFSVLLPMEG</sequence>
<evidence type="ECO:0000313" key="15">
    <source>
        <dbReference type="Proteomes" id="UP000051086"/>
    </source>
</evidence>
<keyword evidence="4" id="KW-1003">Cell membrane</keyword>
<keyword evidence="8" id="KW-0418">Kinase</keyword>
<gene>
    <name evidence="14" type="primary">phoR_1</name>
    <name evidence="13" type="synonym">phoR_2</name>
    <name evidence="13" type="ORF">TL5118_01506</name>
    <name evidence="14" type="ORF">TL5120_00488</name>
</gene>
<dbReference type="SMART" id="SM00387">
    <property type="entry name" value="HATPase_c"/>
    <property type="match status" value="1"/>
</dbReference>
<dbReference type="GO" id="GO:0000155">
    <property type="term" value="F:phosphorelay sensor kinase activity"/>
    <property type="evidence" value="ECO:0007669"/>
    <property type="project" value="InterPro"/>
</dbReference>
<organism evidence="14 16">
    <name type="scientific">Thalassovita autumnalis</name>
    <dbReference type="NCBI Taxonomy" id="2072972"/>
    <lineage>
        <taxon>Bacteria</taxon>
        <taxon>Pseudomonadati</taxon>
        <taxon>Pseudomonadota</taxon>
        <taxon>Alphaproteobacteria</taxon>
        <taxon>Rhodobacterales</taxon>
        <taxon>Roseobacteraceae</taxon>
        <taxon>Thalassovita</taxon>
    </lineage>
</organism>
<dbReference type="GO" id="GO:0005886">
    <property type="term" value="C:plasma membrane"/>
    <property type="evidence" value="ECO:0007669"/>
    <property type="project" value="UniProtKB-SubCell"/>
</dbReference>
<dbReference type="InterPro" id="IPR036890">
    <property type="entry name" value="HATPase_C_sf"/>
</dbReference>
<evidence type="ECO:0000256" key="3">
    <source>
        <dbReference type="ARBA" id="ARBA00012438"/>
    </source>
</evidence>
<comment type="catalytic activity">
    <reaction evidence="1">
        <text>ATP + protein L-histidine = ADP + protein N-phospho-L-histidine.</text>
        <dbReference type="EC" id="2.7.13.3"/>
    </reaction>
</comment>
<keyword evidence="6 14" id="KW-0808">Transferase</keyword>
<dbReference type="PRINTS" id="PR00344">
    <property type="entry name" value="BCTRLSENSOR"/>
</dbReference>
<evidence type="ECO:0000256" key="7">
    <source>
        <dbReference type="ARBA" id="ARBA00022741"/>
    </source>
</evidence>
<evidence type="ECO:0000256" key="4">
    <source>
        <dbReference type="ARBA" id="ARBA00022475"/>
    </source>
</evidence>
<dbReference type="InterPro" id="IPR003661">
    <property type="entry name" value="HisK_dim/P_dom"/>
</dbReference>
<evidence type="ECO:0000259" key="12">
    <source>
        <dbReference type="PROSITE" id="PS50109"/>
    </source>
</evidence>
<keyword evidence="15" id="KW-1185">Reference proteome</keyword>
<evidence type="ECO:0000256" key="11">
    <source>
        <dbReference type="ARBA" id="ARBA00023136"/>
    </source>
</evidence>
<dbReference type="InterPro" id="IPR003594">
    <property type="entry name" value="HATPase_dom"/>
</dbReference>
<dbReference type="Pfam" id="PF00512">
    <property type="entry name" value="HisKA"/>
    <property type="match status" value="1"/>
</dbReference>
<dbReference type="Pfam" id="PF02518">
    <property type="entry name" value="HATPase_c"/>
    <property type="match status" value="1"/>
</dbReference>
<comment type="subcellular location">
    <subcellularLocation>
        <location evidence="2">Cell membrane</location>
    </subcellularLocation>
</comment>
<dbReference type="EMBL" id="CYSB01000025">
    <property type="protein sequence ID" value="CUH65861.1"/>
    <property type="molecule type" value="Genomic_DNA"/>
</dbReference>
<evidence type="ECO:0000256" key="6">
    <source>
        <dbReference type="ARBA" id="ARBA00022679"/>
    </source>
</evidence>
<dbReference type="EC" id="2.7.13.3" evidence="3"/>
<dbReference type="RefSeq" id="WP_058242024.1">
    <property type="nucleotide sequence ID" value="NZ_CYSB01000025.1"/>
</dbReference>
<dbReference type="InterPro" id="IPR005467">
    <property type="entry name" value="His_kinase_dom"/>
</dbReference>
<dbReference type="InterPro" id="IPR050351">
    <property type="entry name" value="BphY/WalK/GraS-like"/>
</dbReference>
<dbReference type="Gene3D" id="3.30.565.10">
    <property type="entry name" value="Histidine kinase-like ATPase, C-terminal domain"/>
    <property type="match status" value="1"/>
</dbReference>
<dbReference type="AlphaFoldDB" id="A0A0P1FCP5"/>
<keyword evidence="5" id="KW-0597">Phosphoprotein</keyword>
<dbReference type="EMBL" id="CYSC01000007">
    <property type="protein sequence ID" value="CUH70708.1"/>
    <property type="molecule type" value="Genomic_DNA"/>
</dbReference>
<dbReference type="CDD" id="cd00082">
    <property type="entry name" value="HisKA"/>
    <property type="match status" value="1"/>
</dbReference>
<keyword evidence="9" id="KW-0067">ATP-binding</keyword>
<evidence type="ECO:0000313" key="14">
    <source>
        <dbReference type="EMBL" id="CUH70708.1"/>
    </source>
</evidence>
<proteinExistence type="predicted"/>
<evidence type="ECO:0000313" key="16">
    <source>
        <dbReference type="Proteomes" id="UP000051887"/>
    </source>
</evidence>
<evidence type="ECO:0000256" key="2">
    <source>
        <dbReference type="ARBA" id="ARBA00004236"/>
    </source>
</evidence>
<evidence type="ECO:0000256" key="5">
    <source>
        <dbReference type="ARBA" id="ARBA00022553"/>
    </source>
</evidence>
<dbReference type="InterPro" id="IPR036097">
    <property type="entry name" value="HisK_dim/P_sf"/>
</dbReference>
<dbReference type="InterPro" id="IPR004358">
    <property type="entry name" value="Sig_transdc_His_kin-like_C"/>
</dbReference>
<dbReference type="SUPFAM" id="SSF55874">
    <property type="entry name" value="ATPase domain of HSP90 chaperone/DNA topoisomerase II/histidine kinase"/>
    <property type="match status" value="1"/>
</dbReference>